<accession>A0ABQ1LSP8</accession>
<protein>
    <submittedName>
        <fullName evidence="2">Uncharacterized protein</fullName>
    </submittedName>
</protein>
<evidence type="ECO:0000256" key="1">
    <source>
        <dbReference type="SAM" id="MobiDB-lite"/>
    </source>
</evidence>
<dbReference type="RefSeq" id="WP_188750071.1">
    <property type="nucleotide sequence ID" value="NZ_BMIK01000005.1"/>
</dbReference>
<feature type="compositionally biased region" description="Basic and acidic residues" evidence="1">
    <location>
        <begin position="249"/>
        <end position="262"/>
    </location>
</feature>
<proteinExistence type="predicted"/>
<gene>
    <name evidence="2" type="ORF">GCM10011386_19600</name>
</gene>
<evidence type="ECO:0000313" key="3">
    <source>
        <dbReference type="Proteomes" id="UP000597338"/>
    </source>
</evidence>
<dbReference type="EMBL" id="BMIK01000005">
    <property type="protein sequence ID" value="GGC27689.1"/>
    <property type="molecule type" value="Genomic_DNA"/>
</dbReference>
<feature type="region of interest" description="Disordered" evidence="1">
    <location>
        <begin position="236"/>
        <end position="271"/>
    </location>
</feature>
<dbReference type="Proteomes" id="UP000597338">
    <property type="component" value="Unassembled WGS sequence"/>
</dbReference>
<evidence type="ECO:0000313" key="2">
    <source>
        <dbReference type="EMBL" id="GGC27689.1"/>
    </source>
</evidence>
<reference evidence="3" key="1">
    <citation type="journal article" date="2019" name="Int. J. Syst. Evol. Microbiol.">
        <title>The Global Catalogue of Microorganisms (GCM) 10K type strain sequencing project: providing services to taxonomists for standard genome sequencing and annotation.</title>
        <authorList>
            <consortium name="The Broad Institute Genomics Platform"/>
            <consortium name="The Broad Institute Genome Sequencing Center for Infectious Disease"/>
            <person name="Wu L."/>
            <person name="Ma J."/>
        </authorList>
    </citation>
    <scope>NUCLEOTIDE SEQUENCE [LARGE SCALE GENOMIC DNA]</scope>
    <source>
        <strain evidence="3">CGMCC 1.15342</strain>
    </source>
</reference>
<sequence>MKFKQKKLKAENFRYVIKRVIKNPLIYLTDFFGYQTQIDNWMRTISLTLNAGACPEMACPDVLENGFHCKELIEQVEVAYVIYKQCGLKKQRNPLAFFRTRDDYFAYRSRGEYAFDGQINPADTLSKFFSFQSLKKWYGTLDDIMLSLTQAKATNYDRFGDKIAIIQELLLRLAQAMYVIYRNGGLPLQVPSYVIAQPSDTFEGKMPLSKLGELIHSIADKRHAEAAAELESVFEKAYGGTEPEDIANPDDRGDEQKDHSEDGVMTEEAPE</sequence>
<comment type="caution">
    <text evidence="2">The sequence shown here is derived from an EMBL/GenBank/DDBJ whole genome shotgun (WGS) entry which is preliminary data.</text>
</comment>
<keyword evidence="3" id="KW-1185">Reference proteome</keyword>
<name>A0ABQ1LSP8_9SPHI</name>
<organism evidence="2 3">
    <name type="scientific">Parapedobacter defluvii</name>
    <dbReference type="NCBI Taxonomy" id="2045106"/>
    <lineage>
        <taxon>Bacteria</taxon>
        <taxon>Pseudomonadati</taxon>
        <taxon>Bacteroidota</taxon>
        <taxon>Sphingobacteriia</taxon>
        <taxon>Sphingobacteriales</taxon>
        <taxon>Sphingobacteriaceae</taxon>
        <taxon>Parapedobacter</taxon>
    </lineage>
</organism>